<gene>
    <name evidence="1" type="ORF">SAMN05444483_11710</name>
</gene>
<reference evidence="2" key="1">
    <citation type="submission" date="2016-11" db="EMBL/GenBank/DDBJ databases">
        <authorList>
            <person name="Varghese N."/>
            <person name="Submissions S."/>
        </authorList>
    </citation>
    <scope>NUCLEOTIDE SEQUENCE [LARGE SCALE GENOMIC DNA]</scope>
    <source>
        <strain evidence="2">DSM 24579</strain>
    </source>
</reference>
<dbReference type="EMBL" id="FQVT01000017">
    <property type="protein sequence ID" value="SHG57483.1"/>
    <property type="molecule type" value="Genomic_DNA"/>
</dbReference>
<evidence type="ECO:0000313" key="1">
    <source>
        <dbReference type="EMBL" id="SHG57483.1"/>
    </source>
</evidence>
<protein>
    <submittedName>
        <fullName evidence="1">Uncharacterized protein</fullName>
    </submittedName>
</protein>
<dbReference type="STRING" id="1073325.SAMN05444483_11710"/>
<keyword evidence="2" id="KW-1185">Reference proteome</keyword>
<accession>A0A1M5KZB3</accession>
<dbReference type="Proteomes" id="UP000183945">
    <property type="component" value="Unassembled WGS sequence"/>
</dbReference>
<proteinExistence type="predicted"/>
<name>A0A1M5KZB3_SALEC</name>
<sequence length="41" mass="4827">MLISKKVNARLLKNVYLRYFYTLVSIIKNATGLPEFNLFFS</sequence>
<evidence type="ECO:0000313" key="2">
    <source>
        <dbReference type="Proteomes" id="UP000183945"/>
    </source>
</evidence>
<dbReference type="AlphaFoldDB" id="A0A1M5KZB3"/>
<organism evidence="1 2">
    <name type="scientific">Salegentibacter echinorum</name>
    <dbReference type="NCBI Taxonomy" id="1073325"/>
    <lineage>
        <taxon>Bacteria</taxon>
        <taxon>Pseudomonadati</taxon>
        <taxon>Bacteroidota</taxon>
        <taxon>Flavobacteriia</taxon>
        <taxon>Flavobacteriales</taxon>
        <taxon>Flavobacteriaceae</taxon>
        <taxon>Salegentibacter</taxon>
    </lineage>
</organism>